<protein>
    <submittedName>
        <fullName evidence="3">Fibronectin type-III domain-containing protein</fullName>
    </submittedName>
</protein>
<dbReference type="WBParaSite" id="jg18068">
    <property type="protein sequence ID" value="jg18068"/>
    <property type="gene ID" value="jg18068"/>
</dbReference>
<proteinExistence type="predicted"/>
<dbReference type="Proteomes" id="UP000887574">
    <property type="component" value="Unplaced"/>
</dbReference>
<dbReference type="InterPro" id="IPR013783">
    <property type="entry name" value="Ig-like_fold"/>
</dbReference>
<dbReference type="InterPro" id="IPR003961">
    <property type="entry name" value="FN3_dom"/>
</dbReference>
<reference evidence="3" key="1">
    <citation type="submission" date="2022-11" db="UniProtKB">
        <authorList>
            <consortium name="WormBaseParasite"/>
        </authorList>
    </citation>
    <scope>IDENTIFICATION</scope>
</reference>
<evidence type="ECO:0000313" key="2">
    <source>
        <dbReference type="Proteomes" id="UP000887574"/>
    </source>
</evidence>
<organism evidence="2 3">
    <name type="scientific">Ditylenchus dipsaci</name>
    <dbReference type="NCBI Taxonomy" id="166011"/>
    <lineage>
        <taxon>Eukaryota</taxon>
        <taxon>Metazoa</taxon>
        <taxon>Ecdysozoa</taxon>
        <taxon>Nematoda</taxon>
        <taxon>Chromadorea</taxon>
        <taxon>Rhabditida</taxon>
        <taxon>Tylenchina</taxon>
        <taxon>Tylenchomorpha</taxon>
        <taxon>Sphaerularioidea</taxon>
        <taxon>Anguinidae</taxon>
        <taxon>Anguininae</taxon>
        <taxon>Ditylenchus</taxon>
    </lineage>
</organism>
<evidence type="ECO:0000259" key="1">
    <source>
        <dbReference type="PROSITE" id="PS50853"/>
    </source>
</evidence>
<accession>A0A915DC32</accession>
<dbReference type="Gene3D" id="2.60.40.10">
    <property type="entry name" value="Immunoglobulins"/>
    <property type="match status" value="1"/>
</dbReference>
<dbReference type="InterPro" id="IPR036116">
    <property type="entry name" value="FN3_sf"/>
</dbReference>
<dbReference type="CDD" id="cd00063">
    <property type="entry name" value="FN3"/>
    <property type="match status" value="1"/>
</dbReference>
<evidence type="ECO:0000313" key="3">
    <source>
        <dbReference type="WBParaSite" id="jg18068"/>
    </source>
</evidence>
<dbReference type="AlphaFoldDB" id="A0A915DC32"/>
<sequence length="82" mass="8834">MNVPADCPQITVGNLHEGEECEFRIVVKNKAGKGIPSDPSDTIMATDINVPTKINSTMLNEIRIEKDAGINFNVNVEGGPQP</sequence>
<dbReference type="PROSITE" id="PS50853">
    <property type="entry name" value="FN3"/>
    <property type="match status" value="1"/>
</dbReference>
<feature type="domain" description="Fibronectin type-III" evidence="1">
    <location>
        <begin position="1"/>
        <end position="49"/>
    </location>
</feature>
<name>A0A915DC32_9BILA</name>
<keyword evidence="2" id="KW-1185">Reference proteome</keyword>
<dbReference type="SUPFAM" id="SSF49265">
    <property type="entry name" value="Fibronectin type III"/>
    <property type="match status" value="1"/>
</dbReference>